<name>A0AAW5HT06_9CORY</name>
<reference evidence="1 2" key="1">
    <citation type="submission" date="2021-01" db="EMBL/GenBank/DDBJ databases">
        <title>Identification and Characterization of Corynebacterium sp.</title>
        <authorList>
            <person name="Luo Q."/>
            <person name="Qu P."/>
            <person name="Chen Q."/>
        </authorList>
    </citation>
    <scope>NUCLEOTIDE SEQUENCE [LARGE SCALE GENOMIC DNA]</scope>
    <source>
        <strain evidence="1 2">MC-18</strain>
    </source>
</reference>
<evidence type="ECO:0000313" key="1">
    <source>
        <dbReference type="EMBL" id="MCO6394623.1"/>
    </source>
</evidence>
<dbReference type="Proteomes" id="UP001205920">
    <property type="component" value="Unassembled WGS sequence"/>
</dbReference>
<dbReference type="AlphaFoldDB" id="A0AAW5HT06"/>
<dbReference type="RefSeq" id="WP_252931400.1">
    <property type="nucleotide sequence ID" value="NZ_JAEUWV010000007.1"/>
</dbReference>
<sequence length="194" mass="22066">MSIPVLFDANVWYSRTLTDWCFLLFLGSDKDVEPPFFPVWIEDIIAEAQYHLRRNNPHAPEGAISKRFKRIRGAVAEWEISGFAVGKYGYADIHDHHVLSAAVAGNVQYVVTSDRGLVDYVDSQQFLFDVLTPDDFFCHIFEAFPGLCKRVAQENEAYWEKVKGVKAADRPITAVMLERSGCPNFATVIDYVLR</sequence>
<proteinExistence type="predicted"/>
<dbReference type="EMBL" id="JAEUWV010000007">
    <property type="protein sequence ID" value="MCO6394623.1"/>
    <property type="molecule type" value="Genomic_DNA"/>
</dbReference>
<gene>
    <name evidence="1" type="ORF">JMN37_06485</name>
</gene>
<protein>
    <recommendedName>
        <fullName evidence="3">PIN domain-containing protein</fullName>
    </recommendedName>
</protein>
<organism evidence="1 2">
    <name type="scientific">Corynebacterium lipophilum</name>
    <dbReference type="NCBI Taxonomy" id="2804918"/>
    <lineage>
        <taxon>Bacteria</taxon>
        <taxon>Bacillati</taxon>
        <taxon>Actinomycetota</taxon>
        <taxon>Actinomycetes</taxon>
        <taxon>Mycobacteriales</taxon>
        <taxon>Corynebacteriaceae</taxon>
        <taxon>Corynebacterium</taxon>
    </lineage>
</organism>
<accession>A0AAW5HT06</accession>
<keyword evidence="2" id="KW-1185">Reference proteome</keyword>
<evidence type="ECO:0008006" key="3">
    <source>
        <dbReference type="Google" id="ProtNLM"/>
    </source>
</evidence>
<evidence type="ECO:0000313" key="2">
    <source>
        <dbReference type="Proteomes" id="UP001205920"/>
    </source>
</evidence>
<comment type="caution">
    <text evidence="1">The sequence shown here is derived from an EMBL/GenBank/DDBJ whole genome shotgun (WGS) entry which is preliminary data.</text>
</comment>